<keyword evidence="3" id="KW-1185">Reference proteome</keyword>
<feature type="compositionally biased region" description="Low complexity" evidence="1">
    <location>
        <begin position="129"/>
        <end position="138"/>
    </location>
</feature>
<gene>
    <name evidence="2" type="ORF">KC207_16495</name>
</gene>
<proteinExistence type="predicted"/>
<dbReference type="Proteomes" id="UP000677016">
    <property type="component" value="Unassembled WGS sequence"/>
</dbReference>
<evidence type="ECO:0008006" key="4">
    <source>
        <dbReference type="Google" id="ProtNLM"/>
    </source>
</evidence>
<evidence type="ECO:0000256" key="1">
    <source>
        <dbReference type="SAM" id="MobiDB-lite"/>
    </source>
</evidence>
<evidence type="ECO:0000313" key="3">
    <source>
        <dbReference type="Proteomes" id="UP000677016"/>
    </source>
</evidence>
<name>A0A941DAV9_9MICO</name>
<sequence>MPAAETPRPRRRPVVLAVAGTALLTGCGIRLEDDAPRVPLVPVRTPLPAEDLLVRLVADSAALAGLAGDTDGPLPSALAALHRRQVTVVRTALLRGGMPPERLADPGPDGPRPSTSVQTPAAPAPTPSGSPSGTPAVPARRRLAAAEAVVLDDLAAVADVGEDLRGPVTTLHAQRWAAAVLLGGAPPVLVDDVVDAAPVARLAEAAGAARYFLEVAAARSSGSRRDRAARTLGTLDTLHADLSRDVPDGAVLGRPLPGPVETGRDVDRLVLDTLLALRATIGGAAAEVVSGDGATGVAGVVRWLGPVEVEVHRWGADLQPFPGLA</sequence>
<comment type="caution">
    <text evidence="2">The sequence shown here is derived from an EMBL/GenBank/DDBJ whole genome shotgun (WGS) entry which is preliminary data.</text>
</comment>
<accession>A0A941DAV9</accession>
<protein>
    <recommendedName>
        <fullName evidence="4">DUF4439 domain-containing protein</fullName>
    </recommendedName>
</protein>
<dbReference type="AlphaFoldDB" id="A0A941DAV9"/>
<feature type="region of interest" description="Disordered" evidence="1">
    <location>
        <begin position="92"/>
        <end position="139"/>
    </location>
</feature>
<dbReference type="EMBL" id="JAGSNF010000025">
    <property type="protein sequence ID" value="MBR7744895.1"/>
    <property type="molecule type" value="Genomic_DNA"/>
</dbReference>
<reference evidence="2" key="1">
    <citation type="submission" date="2021-04" db="EMBL/GenBank/DDBJ databases">
        <title>Phycicoccus avicenniae sp. nov., a novel endophytic actinomycetes isolated from branch of Avicennia mariana.</title>
        <authorList>
            <person name="Tuo L."/>
        </authorList>
    </citation>
    <scope>NUCLEOTIDE SEQUENCE</scope>
    <source>
        <strain evidence="2">BSK3Z-2</strain>
    </source>
</reference>
<organism evidence="2 3">
    <name type="scientific">Phycicoccus avicenniae</name>
    <dbReference type="NCBI Taxonomy" id="2828860"/>
    <lineage>
        <taxon>Bacteria</taxon>
        <taxon>Bacillati</taxon>
        <taxon>Actinomycetota</taxon>
        <taxon>Actinomycetes</taxon>
        <taxon>Micrococcales</taxon>
        <taxon>Intrasporangiaceae</taxon>
        <taxon>Phycicoccus</taxon>
    </lineage>
</organism>
<evidence type="ECO:0000313" key="2">
    <source>
        <dbReference type="EMBL" id="MBR7744895.1"/>
    </source>
</evidence>
<dbReference type="RefSeq" id="WP_211604419.1">
    <property type="nucleotide sequence ID" value="NZ_JAGSNF010000025.1"/>
</dbReference>